<feature type="domain" description="Alanine racemase C-terminal" evidence="5">
    <location>
        <begin position="247"/>
        <end position="372"/>
    </location>
</feature>
<dbReference type="SMART" id="SM01005">
    <property type="entry name" value="Ala_racemase_C"/>
    <property type="match status" value="1"/>
</dbReference>
<evidence type="ECO:0000256" key="4">
    <source>
        <dbReference type="HAMAP-Rule" id="MF_01201"/>
    </source>
</evidence>
<dbReference type="InterPro" id="IPR029066">
    <property type="entry name" value="PLP-binding_barrel"/>
</dbReference>
<protein>
    <recommendedName>
        <fullName evidence="4">Alanine racemase</fullName>
        <ecNumber evidence="4">5.1.1.1</ecNumber>
    </recommendedName>
</protein>
<dbReference type="InterPro" id="IPR001608">
    <property type="entry name" value="Ala_racemase_N"/>
</dbReference>
<comment type="catalytic activity">
    <reaction evidence="4">
        <text>L-alanine = D-alanine</text>
        <dbReference type="Rhea" id="RHEA:20249"/>
        <dbReference type="ChEBI" id="CHEBI:57416"/>
        <dbReference type="ChEBI" id="CHEBI:57972"/>
        <dbReference type="EC" id="5.1.1.1"/>
    </reaction>
</comment>
<comment type="similarity">
    <text evidence="4">Belongs to the alanine racemase family.</text>
</comment>
<feature type="active site" description="Proton acceptor; specific for L-alanine" evidence="4">
    <location>
        <position position="268"/>
    </location>
</feature>
<accession>A0ABV8VY85</accession>
<evidence type="ECO:0000313" key="6">
    <source>
        <dbReference type="EMBL" id="MFC4388158.1"/>
    </source>
</evidence>
<dbReference type="PRINTS" id="PR00992">
    <property type="entry name" value="ALARACEMASE"/>
</dbReference>
<dbReference type="EMBL" id="JBHSDV010000002">
    <property type="protein sequence ID" value="MFC4388158.1"/>
    <property type="molecule type" value="Genomic_DNA"/>
</dbReference>
<evidence type="ECO:0000256" key="3">
    <source>
        <dbReference type="ARBA" id="ARBA00023235"/>
    </source>
</evidence>
<proteinExistence type="inferred from homology"/>
<organism evidence="6 7">
    <name type="scientific">Gracilibacillus marinus</name>
    <dbReference type="NCBI Taxonomy" id="630535"/>
    <lineage>
        <taxon>Bacteria</taxon>
        <taxon>Bacillati</taxon>
        <taxon>Bacillota</taxon>
        <taxon>Bacilli</taxon>
        <taxon>Bacillales</taxon>
        <taxon>Bacillaceae</taxon>
        <taxon>Gracilibacillus</taxon>
    </lineage>
</organism>
<feature type="binding site" evidence="4">
    <location>
        <position position="315"/>
    </location>
    <ligand>
        <name>substrate</name>
    </ligand>
</feature>
<dbReference type="GO" id="GO:0008784">
    <property type="term" value="F:alanine racemase activity"/>
    <property type="evidence" value="ECO:0007669"/>
    <property type="project" value="UniProtKB-EC"/>
</dbReference>
<dbReference type="SUPFAM" id="SSF50621">
    <property type="entry name" value="Alanine racemase C-terminal domain-like"/>
    <property type="match status" value="1"/>
</dbReference>
<comment type="cofactor">
    <cofactor evidence="1 4">
        <name>pyridoxal 5'-phosphate</name>
        <dbReference type="ChEBI" id="CHEBI:597326"/>
    </cofactor>
</comment>
<dbReference type="PANTHER" id="PTHR30511:SF0">
    <property type="entry name" value="ALANINE RACEMASE, CATABOLIC-RELATED"/>
    <property type="match status" value="1"/>
</dbReference>
<evidence type="ECO:0000313" key="7">
    <source>
        <dbReference type="Proteomes" id="UP001595880"/>
    </source>
</evidence>
<keyword evidence="7" id="KW-1185">Reference proteome</keyword>
<feature type="binding site" evidence="4">
    <location>
        <position position="135"/>
    </location>
    <ligand>
        <name>substrate</name>
    </ligand>
</feature>
<dbReference type="Pfam" id="PF01168">
    <property type="entry name" value="Ala_racemase_N"/>
    <property type="match status" value="1"/>
</dbReference>
<dbReference type="PROSITE" id="PS00395">
    <property type="entry name" value="ALANINE_RACEMASE"/>
    <property type="match status" value="1"/>
</dbReference>
<name>A0ABV8VY85_9BACI</name>
<dbReference type="Proteomes" id="UP001595880">
    <property type="component" value="Unassembled WGS sequence"/>
</dbReference>
<dbReference type="Gene3D" id="2.40.37.10">
    <property type="entry name" value="Lyase, Ornithine Decarboxylase, Chain A, domain 1"/>
    <property type="match status" value="1"/>
</dbReference>
<evidence type="ECO:0000256" key="2">
    <source>
        <dbReference type="ARBA" id="ARBA00022898"/>
    </source>
</evidence>
<comment type="caution">
    <text evidence="6">The sequence shown here is derived from an EMBL/GenBank/DDBJ whole genome shotgun (WGS) entry which is preliminary data.</text>
</comment>
<dbReference type="InterPro" id="IPR020622">
    <property type="entry name" value="Ala_racemase_pyridoxalP-BS"/>
</dbReference>
<evidence type="ECO:0000259" key="5">
    <source>
        <dbReference type="SMART" id="SM01005"/>
    </source>
</evidence>
<feature type="modified residue" description="N6-(pyridoxal phosphate)lysine" evidence="4">
    <location>
        <position position="39"/>
    </location>
</feature>
<dbReference type="Gene3D" id="3.20.20.10">
    <property type="entry name" value="Alanine racemase"/>
    <property type="match status" value="1"/>
</dbReference>
<dbReference type="SUPFAM" id="SSF51419">
    <property type="entry name" value="PLP-binding barrel"/>
    <property type="match status" value="1"/>
</dbReference>
<feature type="active site" description="Proton acceptor; specific for D-alanine" evidence="4">
    <location>
        <position position="39"/>
    </location>
</feature>
<dbReference type="NCBIfam" id="TIGR00492">
    <property type="entry name" value="alr"/>
    <property type="match status" value="1"/>
</dbReference>
<keyword evidence="3 4" id="KW-0413">Isomerase</keyword>
<reference evidence="7" key="1">
    <citation type="journal article" date="2019" name="Int. J. Syst. Evol. Microbiol.">
        <title>The Global Catalogue of Microorganisms (GCM) 10K type strain sequencing project: providing services to taxonomists for standard genome sequencing and annotation.</title>
        <authorList>
            <consortium name="The Broad Institute Genomics Platform"/>
            <consortium name="The Broad Institute Genome Sequencing Center for Infectious Disease"/>
            <person name="Wu L."/>
            <person name="Ma J."/>
        </authorList>
    </citation>
    <scope>NUCLEOTIDE SEQUENCE [LARGE SCALE GENOMIC DNA]</scope>
    <source>
        <strain evidence="7">KACC 14058</strain>
    </source>
</reference>
<dbReference type="PANTHER" id="PTHR30511">
    <property type="entry name" value="ALANINE RACEMASE"/>
    <property type="match status" value="1"/>
</dbReference>
<comment type="pathway">
    <text evidence="4">Amino-acid biosynthesis; D-alanine biosynthesis; D-alanine from L-alanine: step 1/1.</text>
</comment>
<dbReference type="EC" id="5.1.1.1" evidence="4"/>
<dbReference type="InterPro" id="IPR000821">
    <property type="entry name" value="Ala_racemase"/>
</dbReference>
<gene>
    <name evidence="6" type="primary">alr</name>
    <name evidence="6" type="ORF">ACFOZ1_10090</name>
</gene>
<comment type="function">
    <text evidence="4">Catalyzes the interconversion of L-alanine and D-alanine. May also act on other amino acids.</text>
</comment>
<evidence type="ECO:0000256" key="1">
    <source>
        <dbReference type="ARBA" id="ARBA00001933"/>
    </source>
</evidence>
<dbReference type="InterPro" id="IPR011079">
    <property type="entry name" value="Ala_racemase_C"/>
</dbReference>
<dbReference type="RefSeq" id="WP_390198968.1">
    <property type="nucleotide sequence ID" value="NZ_JBHSDV010000002.1"/>
</dbReference>
<dbReference type="InterPro" id="IPR009006">
    <property type="entry name" value="Ala_racemase/Decarboxylase_C"/>
</dbReference>
<dbReference type="Pfam" id="PF00842">
    <property type="entry name" value="Ala_racemase_C"/>
    <property type="match status" value="1"/>
</dbReference>
<sequence length="373" mass="42856">MNKFYRDSWIEVNLQHIIDNIEQLKQKLPNHTRIYAVVKANAYGHGDIRVAKAALKAGAHRLAVATLDEALHLRNAEINAPILVLGWIRPEDVPLAIQHEITVTCFHKEWIEEVRALDITKAIKVHLKWDTGMGRIGIRTEEELITILSLLQHPNFELEGIFTHFAVADETDTTHFEMQQTQFDKLYDTFQKYWDNHENVLLHTGNSAASMRFPDKMLDYIRYGISMYGLYPSRVVKEERPITLKPAMSLYSRLINVKRVERGTTISYGATYEAKELEWIGTVPLGYADGIRRGLQGQEVLVNGERCEIVGRICMDQFMIRLPKEAKLGDKVTLIGTQGKDTIEMDEWADKLNTINYEIACMLSSRVPRIYIE</sequence>
<keyword evidence="2 4" id="KW-0663">Pyridoxal phosphate</keyword>
<dbReference type="CDD" id="cd00430">
    <property type="entry name" value="PLPDE_III_AR"/>
    <property type="match status" value="1"/>
</dbReference>
<dbReference type="HAMAP" id="MF_01201">
    <property type="entry name" value="Ala_racemase"/>
    <property type="match status" value="1"/>
</dbReference>